<accession>A0ABM6F2A3</accession>
<name>A0ABM6F2A3_9ALTE</name>
<dbReference type="EMBL" id="CP013926">
    <property type="protein sequence ID" value="AMJ75270.1"/>
    <property type="molecule type" value="Genomic_DNA"/>
</dbReference>
<protein>
    <submittedName>
        <fullName evidence="1">Uncharacterized protein</fullName>
    </submittedName>
</protein>
<dbReference type="Proteomes" id="UP000056750">
    <property type="component" value="Chromosome"/>
</dbReference>
<organism evidence="1 2">
    <name type="scientific">Alteromonas stellipolaris</name>
    <dbReference type="NCBI Taxonomy" id="233316"/>
    <lineage>
        <taxon>Bacteria</taxon>
        <taxon>Pseudomonadati</taxon>
        <taxon>Pseudomonadota</taxon>
        <taxon>Gammaproteobacteria</taxon>
        <taxon>Alteromonadales</taxon>
        <taxon>Alteromonadaceae</taxon>
        <taxon>Alteromonas/Salinimonas group</taxon>
        <taxon>Alteromonas</taxon>
    </lineage>
</organism>
<proteinExistence type="predicted"/>
<evidence type="ECO:0000313" key="2">
    <source>
        <dbReference type="Proteomes" id="UP000056750"/>
    </source>
</evidence>
<dbReference type="RefSeq" id="WP_057790229.1">
    <property type="nucleotide sequence ID" value="NZ_CP013926.1"/>
</dbReference>
<evidence type="ECO:0000313" key="1">
    <source>
        <dbReference type="EMBL" id="AMJ75270.1"/>
    </source>
</evidence>
<gene>
    <name evidence="1" type="ORF">AVL57_15645</name>
</gene>
<keyword evidence="2" id="KW-1185">Reference proteome</keyword>
<reference evidence="1 2" key="1">
    <citation type="submission" date="2015-12" db="EMBL/GenBank/DDBJ databases">
        <title>Intraspecies pangenome expansion in the marine bacterium Alteromonas.</title>
        <authorList>
            <person name="Lopez-Perez M."/>
            <person name="Rodriguez-Valera F."/>
        </authorList>
    </citation>
    <scope>NUCLEOTIDE SEQUENCE [LARGE SCALE GENOMIC DNA]</scope>
    <source>
        <strain evidence="1 2">LMG 21861</strain>
    </source>
</reference>
<sequence length="96" mass="10930">MQDKEFEVAVPEDHDNCALDDGIMDSLQAGYVQRGKHQLPRQGTKYPWKVTMHYGKDRKMLLDDPIEDAALNFFKKENSTYKAAPLNNITTKEASA</sequence>